<dbReference type="Gene3D" id="3.40.50.1820">
    <property type="entry name" value="alpha/beta hydrolase"/>
    <property type="match status" value="2"/>
</dbReference>
<organism evidence="2 3">
    <name type="scientific">Flintibacter hominis</name>
    <dbReference type="NCBI Taxonomy" id="2763048"/>
    <lineage>
        <taxon>Bacteria</taxon>
        <taxon>Bacillati</taxon>
        <taxon>Bacillota</taxon>
        <taxon>Clostridia</taxon>
        <taxon>Eubacteriales</taxon>
        <taxon>Flintibacter</taxon>
    </lineage>
</organism>
<evidence type="ECO:0000259" key="1">
    <source>
        <dbReference type="Pfam" id="PF00561"/>
    </source>
</evidence>
<reference evidence="2" key="1">
    <citation type="submission" date="2020-08" db="EMBL/GenBank/DDBJ databases">
        <title>Genome public.</title>
        <authorList>
            <person name="Liu C."/>
            <person name="Sun Q."/>
        </authorList>
    </citation>
    <scope>NUCLEOTIDE SEQUENCE</scope>
    <source>
        <strain evidence="2">NSJ-23</strain>
    </source>
</reference>
<evidence type="ECO:0000313" key="2">
    <source>
        <dbReference type="EMBL" id="MBC5723508.1"/>
    </source>
</evidence>
<dbReference type="AlphaFoldDB" id="A0A8J6JBJ8"/>
<dbReference type="GO" id="GO:0046503">
    <property type="term" value="P:glycerolipid catabolic process"/>
    <property type="evidence" value="ECO:0007669"/>
    <property type="project" value="TreeGrafter"/>
</dbReference>
<dbReference type="PRINTS" id="PR00111">
    <property type="entry name" value="ABHYDROLASE"/>
</dbReference>
<dbReference type="InterPro" id="IPR000073">
    <property type="entry name" value="AB_hydrolase_1"/>
</dbReference>
<dbReference type="PANTHER" id="PTHR43433:SF5">
    <property type="entry name" value="AB HYDROLASE-1 DOMAIN-CONTAINING PROTEIN"/>
    <property type="match status" value="1"/>
</dbReference>
<dbReference type="Proteomes" id="UP000628736">
    <property type="component" value="Unassembled WGS sequence"/>
</dbReference>
<dbReference type="EMBL" id="JACOPO010000009">
    <property type="protein sequence ID" value="MBC5723508.1"/>
    <property type="molecule type" value="Genomic_DNA"/>
</dbReference>
<dbReference type="InterPro" id="IPR029058">
    <property type="entry name" value="AB_hydrolase_fold"/>
</dbReference>
<sequence length="228" mass="25740">MEIRLHYIEQGEGFPLILLHGNGEDHTYFKRQMEPFADHFRVIAVDTRGHGESPRGTGPFTLSRFAEDLKSFFDQHGISKCHLLGFSDGGNVALLFALKYPDRVERLILNGANLDPCGVKLKTQIPIVLGWGLCRLCALFSQQAKQNWEMLNLMVTQPHIHRAELAGLDMPVLVVAGEQDMIRESHTQSIAANIPNSRLVILPGDHFIARRNWQGFNDTVLEFLLDRS</sequence>
<proteinExistence type="predicted"/>
<dbReference type="RefSeq" id="WP_186853269.1">
    <property type="nucleotide sequence ID" value="NZ_JACOPO010000009.1"/>
</dbReference>
<dbReference type="SUPFAM" id="SSF53474">
    <property type="entry name" value="alpha/beta-Hydrolases"/>
    <property type="match status" value="1"/>
</dbReference>
<keyword evidence="2" id="KW-0378">Hydrolase</keyword>
<dbReference type="InterPro" id="IPR050471">
    <property type="entry name" value="AB_hydrolase"/>
</dbReference>
<evidence type="ECO:0000313" key="3">
    <source>
        <dbReference type="Proteomes" id="UP000628736"/>
    </source>
</evidence>
<feature type="domain" description="AB hydrolase-1" evidence="1">
    <location>
        <begin position="15"/>
        <end position="117"/>
    </location>
</feature>
<name>A0A8J6JBJ8_9FIRM</name>
<gene>
    <name evidence="2" type="ORF">H8S11_11880</name>
</gene>
<keyword evidence="3" id="KW-1185">Reference proteome</keyword>
<dbReference type="Pfam" id="PF00561">
    <property type="entry name" value="Abhydrolase_1"/>
    <property type="match status" value="1"/>
</dbReference>
<accession>A0A8J6JBJ8</accession>
<protein>
    <submittedName>
        <fullName evidence="2">Alpha/beta hydrolase</fullName>
    </submittedName>
</protein>
<comment type="caution">
    <text evidence="2">The sequence shown here is derived from an EMBL/GenBank/DDBJ whole genome shotgun (WGS) entry which is preliminary data.</text>
</comment>
<dbReference type="GO" id="GO:0004806">
    <property type="term" value="F:triacylglycerol lipase activity"/>
    <property type="evidence" value="ECO:0007669"/>
    <property type="project" value="TreeGrafter"/>
</dbReference>
<dbReference type="PANTHER" id="PTHR43433">
    <property type="entry name" value="HYDROLASE, ALPHA/BETA FOLD FAMILY PROTEIN"/>
    <property type="match status" value="1"/>
</dbReference>